<proteinExistence type="predicted"/>
<evidence type="ECO:0000313" key="2">
    <source>
        <dbReference type="Proteomes" id="UP000189310"/>
    </source>
</evidence>
<organism evidence="1 2">
    <name type="scientific">Pseudomonas oryzihabitans</name>
    <dbReference type="NCBI Taxonomy" id="47885"/>
    <lineage>
        <taxon>Bacteria</taxon>
        <taxon>Pseudomonadati</taxon>
        <taxon>Pseudomonadota</taxon>
        <taxon>Gammaproteobacteria</taxon>
        <taxon>Pseudomonadales</taxon>
        <taxon>Pseudomonadaceae</taxon>
        <taxon>Pseudomonas</taxon>
    </lineage>
</organism>
<gene>
    <name evidence="1" type="ORF">BVL52_20780</name>
</gene>
<dbReference type="Proteomes" id="UP000189310">
    <property type="component" value="Unassembled WGS sequence"/>
</dbReference>
<keyword evidence="2" id="KW-1185">Reference proteome</keyword>
<evidence type="ECO:0008006" key="3">
    <source>
        <dbReference type="Google" id="ProtNLM"/>
    </source>
</evidence>
<accession>A0ABX3IQQ2</accession>
<evidence type="ECO:0000313" key="1">
    <source>
        <dbReference type="EMBL" id="ONN70672.1"/>
    </source>
</evidence>
<comment type="caution">
    <text evidence="1">The sequence shown here is derived from an EMBL/GenBank/DDBJ whole genome shotgun (WGS) entry which is preliminary data.</text>
</comment>
<dbReference type="EMBL" id="MTLN01000008">
    <property type="protein sequence ID" value="ONN70672.1"/>
    <property type="molecule type" value="Genomic_DNA"/>
</dbReference>
<reference evidence="1 2" key="1">
    <citation type="submission" date="2017-01" db="EMBL/GenBank/DDBJ databases">
        <title>Pseudomonas psychrotolerans genome sequencing and assembly.</title>
        <authorList>
            <person name="Vyas B."/>
            <person name="Mayilraj S."/>
        </authorList>
    </citation>
    <scope>NUCLEOTIDE SEQUENCE [LARGE SCALE GENOMIC DNA]</scope>
    <source>
        <strain evidence="1 2">SDS18</strain>
    </source>
</reference>
<sequence>MDWLLWAVAVFSCLLALGYIQLHRRYQQRNRDTINQRYHASLKTHGIEAAQICRESLNLGHKTETGIKPFEVYRILHVCPDRWYLYLHVEGSEPLIKPISQKRATSAVAQ</sequence>
<protein>
    <recommendedName>
        <fullName evidence="3">DUF3301 domain-containing protein</fullName>
    </recommendedName>
</protein>
<name>A0ABX3IQQ2_9PSED</name>